<dbReference type="AlphaFoldDB" id="A0A0R2PIF6"/>
<dbReference type="GO" id="GO:0003824">
    <property type="term" value="F:catalytic activity"/>
    <property type="evidence" value="ECO:0007669"/>
    <property type="project" value="InterPro"/>
</dbReference>
<dbReference type="InterPro" id="IPR051916">
    <property type="entry name" value="GPI-anchor_lipid_remodeler"/>
</dbReference>
<dbReference type="GO" id="GO:0006506">
    <property type="term" value="P:GPI anchor biosynthetic process"/>
    <property type="evidence" value="ECO:0007669"/>
    <property type="project" value="TreeGrafter"/>
</dbReference>
<evidence type="ECO:0000259" key="1">
    <source>
        <dbReference type="Pfam" id="PF03372"/>
    </source>
</evidence>
<gene>
    <name evidence="2" type="ORF">ABR55_02795</name>
</gene>
<organism evidence="2 3">
    <name type="scientific">Actinobacteria bacterium BACL15 MAG-120823-bin78</name>
    <dbReference type="NCBI Taxonomy" id="1655563"/>
    <lineage>
        <taxon>Bacteria</taxon>
        <taxon>Bacillati</taxon>
        <taxon>Actinomycetota</taxon>
        <taxon>Actinomycetes</taxon>
        <taxon>Actinomycetes incertae sedis</taxon>
        <taxon>ac1 cluster</taxon>
    </lineage>
</organism>
<comment type="caution">
    <text evidence="2">The sequence shown here is derived from an EMBL/GenBank/DDBJ whole genome shotgun (WGS) entry which is preliminary data.</text>
</comment>
<dbReference type="PANTHER" id="PTHR14859:SF15">
    <property type="entry name" value="ENDONUCLEASE_EXONUCLEASE_PHOSPHATASE DOMAIN-CONTAINING PROTEIN"/>
    <property type="match status" value="1"/>
</dbReference>
<dbReference type="InterPro" id="IPR005135">
    <property type="entry name" value="Endo/exonuclease/phosphatase"/>
</dbReference>
<accession>A0A0R2PIF6</accession>
<dbReference type="GO" id="GO:0016020">
    <property type="term" value="C:membrane"/>
    <property type="evidence" value="ECO:0007669"/>
    <property type="project" value="GOC"/>
</dbReference>
<evidence type="ECO:0000313" key="2">
    <source>
        <dbReference type="EMBL" id="KRO37681.1"/>
    </source>
</evidence>
<dbReference type="EMBL" id="LIAN01000077">
    <property type="protein sequence ID" value="KRO37681.1"/>
    <property type="molecule type" value="Genomic_DNA"/>
</dbReference>
<name>A0A0R2PIF6_9ACTN</name>
<dbReference type="PANTHER" id="PTHR14859">
    <property type="entry name" value="CALCOFLUOR WHITE HYPERSENSITIVE PROTEIN PRECURSOR"/>
    <property type="match status" value="1"/>
</dbReference>
<dbReference type="Proteomes" id="UP000052955">
    <property type="component" value="Unassembled WGS sequence"/>
</dbReference>
<dbReference type="InterPro" id="IPR036691">
    <property type="entry name" value="Endo/exonu/phosph_ase_sf"/>
</dbReference>
<reference evidence="2 3" key="1">
    <citation type="submission" date="2015-10" db="EMBL/GenBank/DDBJ databases">
        <title>Metagenome-Assembled Genomes uncover a global brackish microbiome.</title>
        <authorList>
            <person name="Hugerth L.W."/>
            <person name="Larsson J."/>
            <person name="Alneberg J."/>
            <person name="Lindh M.V."/>
            <person name="Legrand C."/>
            <person name="Pinhassi J."/>
            <person name="Andersson A.F."/>
        </authorList>
    </citation>
    <scope>NUCLEOTIDE SEQUENCE [LARGE SCALE GENOMIC DNA]</scope>
    <source>
        <strain evidence="2">BACL15 MAG-120823-bin78</strain>
    </source>
</reference>
<dbReference type="SUPFAM" id="SSF56219">
    <property type="entry name" value="DNase I-like"/>
    <property type="match status" value="1"/>
</dbReference>
<protein>
    <recommendedName>
        <fullName evidence="1">Endonuclease/exonuclease/phosphatase domain-containing protein</fullName>
    </recommendedName>
</protein>
<feature type="domain" description="Endonuclease/exonuclease/phosphatase" evidence="1">
    <location>
        <begin position="5"/>
        <end position="271"/>
    </location>
</feature>
<dbReference type="Gene3D" id="3.60.10.10">
    <property type="entry name" value="Endonuclease/exonuclease/phosphatase"/>
    <property type="match status" value="1"/>
</dbReference>
<evidence type="ECO:0000313" key="3">
    <source>
        <dbReference type="Proteomes" id="UP000052955"/>
    </source>
</evidence>
<sequence length="279" mass="30658">MRVTSWNLLHGMAIPPTNDLAADQIKLGEAIQAIGADVIGIQEVDEQLVRSGVISQSRLVAEAMRTSHWGFAPVIIGEPGSKWRKLDALDIKVVTEENLEANKASHTEGSYGIGLVSKIPVLHWDRLELGKSIFGMPLVIPTENKKGKQSVQMIYVADEPRVALAATLDNGWTVINTHLSFVPFVNYRQLGKIKKWAAVLSAKYGTQVLIIGDMNLPKGLPAVASKWSSLVEHNSYPSWGGKVQFDYILSNTLKPDQYESLPMVVTGMSDHLPVRVNIL</sequence>
<dbReference type="Pfam" id="PF03372">
    <property type="entry name" value="Exo_endo_phos"/>
    <property type="match status" value="1"/>
</dbReference>
<proteinExistence type="predicted"/>